<dbReference type="PANTHER" id="PTHR32194">
    <property type="entry name" value="METALLOPROTEASE TLDD"/>
    <property type="match status" value="1"/>
</dbReference>
<dbReference type="GeneID" id="94337082"/>
<evidence type="ECO:0000256" key="4">
    <source>
        <dbReference type="PIRNR" id="PIRNR001213"/>
    </source>
</evidence>
<dbReference type="GO" id="GO:0051603">
    <property type="term" value="P:proteolysis involved in protein catabolic process"/>
    <property type="evidence" value="ECO:0007669"/>
    <property type="project" value="InterPro"/>
</dbReference>
<dbReference type="GO" id="GO:0005634">
    <property type="term" value="C:nucleus"/>
    <property type="evidence" value="ECO:0007669"/>
    <property type="project" value="UniProtKB-SubCell"/>
</dbReference>
<evidence type="ECO:0000313" key="6">
    <source>
        <dbReference type="Proteomes" id="UP001214638"/>
    </source>
</evidence>
<dbReference type="PROSITE" id="PS00854">
    <property type="entry name" value="PROTEASOME_BETA_1"/>
    <property type="match status" value="1"/>
</dbReference>
<proteinExistence type="inferred from homology"/>
<keyword evidence="1 4" id="KW-0963">Cytoplasm</keyword>
<reference evidence="5" key="1">
    <citation type="journal article" date="2023" name="Nat. Microbiol.">
        <title>Babesia duncani multi-omics identifies virulence factors and drug targets.</title>
        <authorList>
            <person name="Singh P."/>
            <person name="Lonardi S."/>
            <person name="Liang Q."/>
            <person name="Vydyam P."/>
            <person name="Khabirova E."/>
            <person name="Fang T."/>
            <person name="Gihaz S."/>
            <person name="Thekkiniath J."/>
            <person name="Munshi M."/>
            <person name="Abel S."/>
            <person name="Ciampossin L."/>
            <person name="Batugedara G."/>
            <person name="Gupta M."/>
            <person name="Lu X.M."/>
            <person name="Lenz T."/>
            <person name="Chakravarty S."/>
            <person name="Cornillot E."/>
            <person name="Hu Y."/>
            <person name="Ma W."/>
            <person name="Gonzalez L.M."/>
            <person name="Sanchez S."/>
            <person name="Estrada K."/>
            <person name="Sanchez-Flores A."/>
            <person name="Montero E."/>
            <person name="Harb O.S."/>
            <person name="Le Roch K.G."/>
            <person name="Mamoun C.B."/>
        </authorList>
    </citation>
    <scope>NUCLEOTIDE SEQUENCE</scope>
    <source>
        <strain evidence="5">WA1</strain>
    </source>
</reference>
<dbReference type="GO" id="GO:0019774">
    <property type="term" value="C:proteasome core complex, beta-subunit complex"/>
    <property type="evidence" value="ECO:0007669"/>
    <property type="project" value="UniProtKB-UniRule"/>
</dbReference>
<evidence type="ECO:0000256" key="1">
    <source>
        <dbReference type="ARBA" id="ARBA00022490"/>
    </source>
</evidence>
<dbReference type="PANTHER" id="PTHR32194:SF6">
    <property type="entry name" value="PROTEASOME SUBUNIT BETA"/>
    <property type="match status" value="1"/>
</dbReference>
<dbReference type="AlphaFoldDB" id="A0AAD9PK61"/>
<evidence type="ECO:0000256" key="3">
    <source>
        <dbReference type="ARBA" id="ARBA00023242"/>
    </source>
</evidence>
<keyword evidence="3 4" id="KW-0539">Nucleus</keyword>
<dbReference type="InterPro" id="IPR016295">
    <property type="entry name" value="Proteasome_beta4"/>
</dbReference>
<dbReference type="Proteomes" id="UP001214638">
    <property type="component" value="Unassembled WGS sequence"/>
</dbReference>
<dbReference type="InterPro" id="IPR016050">
    <property type="entry name" value="Proteasome_bsu_CS"/>
</dbReference>
<dbReference type="RefSeq" id="XP_067803027.1">
    <property type="nucleotide sequence ID" value="XM_067947805.1"/>
</dbReference>
<dbReference type="KEGG" id="bdw:94337082"/>
<evidence type="ECO:0000256" key="2">
    <source>
        <dbReference type="ARBA" id="ARBA00022942"/>
    </source>
</evidence>
<dbReference type="EMBL" id="JALLKP010000003">
    <property type="protein sequence ID" value="KAK2196185.1"/>
    <property type="molecule type" value="Genomic_DNA"/>
</dbReference>
<comment type="caution">
    <text evidence="5">The sequence shown here is derived from an EMBL/GenBank/DDBJ whole genome shotgun (WGS) entry which is preliminary data.</text>
</comment>
<evidence type="ECO:0000313" key="5">
    <source>
        <dbReference type="EMBL" id="KAK2196185.1"/>
    </source>
</evidence>
<dbReference type="InterPro" id="IPR029055">
    <property type="entry name" value="Ntn_hydrolases_N"/>
</dbReference>
<comment type="function">
    <text evidence="4">Non-catalytic component of the proteasome.</text>
</comment>
<sequence>MSGIVTGAAIVGLKFNDGVLIAADTKLSYGRMNRVKDFCRLEKLSDNAIFCSSGDAADHQYLSETLKYQVAQELVSKNNDFSKCLINAEMLHNYLSRLQYYKRTKIEPIFSSCILAGLDAHGKPLIGYSDVYGTSYKDDFIVTGLGKYFAIGPLRQDYKPDMTKAEATELAIRCMRLLYLRDCSASDKIQVAYVTKDGVEIQDPVVITGKWDFEQFIAPTNRLPIAACQF</sequence>
<name>A0AAD9PK61_9APIC</name>
<comment type="subcellular location">
    <subcellularLocation>
        <location evidence="4">Cytoplasm</location>
    </subcellularLocation>
    <subcellularLocation>
        <location evidence="4">Nucleus</location>
    </subcellularLocation>
</comment>
<dbReference type="Gene3D" id="3.60.20.10">
    <property type="entry name" value="Glutamine Phosphoribosylpyrophosphate, subunit 1, domain 1"/>
    <property type="match status" value="1"/>
</dbReference>
<keyword evidence="6" id="KW-1185">Reference proteome</keyword>
<comment type="similarity">
    <text evidence="4">Belongs to the peptidase T1B family.</text>
</comment>
<protein>
    <recommendedName>
        <fullName evidence="4">Proteasome subunit beta</fullName>
    </recommendedName>
</protein>
<keyword evidence="2 4" id="KW-0647">Proteasome</keyword>
<accession>A0AAD9PK61</accession>
<dbReference type="InterPro" id="IPR023333">
    <property type="entry name" value="Proteasome_suB-type"/>
</dbReference>
<dbReference type="InterPro" id="IPR001353">
    <property type="entry name" value="Proteasome_sua/b"/>
</dbReference>
<dbReference type="PIRSF" id="PIRSF001213">
    <property type="entry name" value="Psome_endopept_beta"/>
    <property type="match status" value="1"/>
</dbReference>
<dbReference type="GO" id="GO:0005737">
    <property type="term" value="C:cytoplasm"/>
    <property type="evidence" value="ECO:0007669"/>
    <property type="project" value="UniProtKB-SubCell"/>
</dbReference>
<gene>
    <name evidence="5" type="ORF">BdWA1_002785</name>
</gene>
<dbReference type="Pfam" id="PF00227">
    <property type="entry name" value="Proteasome"/>
    <property type="match status" value="1"/>
</dbReference>
<organism evidence="5 6">
    <name type="scientific">Babesia duncani</name>
    <dbReference type="NCBI Taxonomy" id="323732"/>
    <lineage>
        <taxon>Eukaryota</taxon>
        <taxon>Sar</taxon>
        <taxon>Alveolata</taxon>
        <taxon>Apicomplexa</taxon>
        <taxon>Aconoidasida</taxon>
        <taxon>Piroplasmida</taxon>
        <taxon>Babesiidae</taxon>
        <taxon>Babesia</taxon>
    </lineage>
</organism>
<dbReference type="SUPFAM" id="SSF56235">
    <property type="entry name" value="N-terminal nucleophile aminohydrolases (Ntn hydrolases)"/>
    <property type="match status" value="1"/>
</dbReference>